<organism evidence="5 6">
    <name type="scientific">Vibrio qingdaonensis</name>
    <dbReference type="NCBI Taxonomy" id="2829491"/>
    <lineage>
        <taxon>Bacteria</taxon>
        <taxon>Pseudomonadati</taxon>
        <taxon>Pseudomonadota</taxon>
        <taxon>Gammaproteobacteria</taxon>
        <taxon>Vibrionales</taxon>
        <taxon>Vibrionaceae</taxon>
        <taxon>Vibrio</taxon>
    </lineage>
</organism>
<dbReference type="InterPro" id="IPR003703">
    <property type="entry name" value="Acyl_CoA_thio"/>
</dbReference>
<dbReference type="GO" id="GO:0006637">
    <property type="term" value="P:acyl-CoA metabolic process"/>
    <property type="evidence" value="ECO:0007669"/>
    <property type="project" value="InterPro"/>
</dbReference>
<sequence length="266" mass="29688">MHFDELLEQATQCSLNDGSMTIPSSWGQGRTVFGGASAAILYVAMRSKLNIDRALRSLNTNFVGPLLVDVPFHFQFEVLREGKSVSQICARLIQNEQVVVFQQACFGVDRDSQIRVKNSDNHIMPEPNELSLFPDVAKGAPNYTAHIDLALARGHLPFTASKDSHSYGWMRFKQAPQEITDAHLICLVDAWPPGVLQMMDKPAPASTMMWNLEFIHPHQSVGVEDWFAYQSHTRQAAQGYAHAEANVWNHVGQLVAISRQSIAVFD</sequence>
<keyword evidence="2" id="KW-0378">Hydrolase</keyword>
<dbReference type="InterPro" id="IPR042171">
    <property type="entry name" value="Acyl-CoA_hotdog"/>
</dbReference>
<evidence type="ECO:0000313" key="6">
    <source>
        <dbReference type="Proteomes" id="UP001155587"/>
    </source>
</evidence>
<evidence type="ECO:0000256" key="1">
    <source>
        <dbReference type="ARBA" id="ARBA00006538"/>
    </source>
</evidence>
<proteinExistence type="inferred from homology"/>
<evidence type="ECO:0000259" key="4">
    <source>
        <dbReference type="Pfam" id="PF20789"/>
    </source>
</evidence>
<comment type="caution">
    <text evidence="5">The sequence shown here is derived from an EMBL/GenBank/DDBJ whole genome shotgun (WGS) entry which is preliminary data.</text>
</comment>
<feature type="domain" description="Acyl-CoA thioesterase-like N-terminal HotDog" evidence="3">
    <location>
        <begin position="22"/>
        <end position="105"/>
    </location>
</feature>
<dbReference type="InterPro" id="IPR049449">
    <property type="entry name" value="TesB_ACOT8-like_N"/>
</dbReference>
<feature type="domain" description="Acyl-CoA thioesterase-like C-terminal" evidence="4">
    <location>
        <begin position="129"/>
        <end position="264"/>
    </location>
</feature>
<dbReference type="InterPro" id="IPR049450">
    <property type="entry name" value="ACOT8-like_C"/>
</dbReference>
<dbReference type="GO" id="GO:0009062">
    <property type="term" value="P:fatty acid catabolic process"/>
    <property type="evidence" value="ECO:0007669"/>
    <property type="project" value="TreeGrafter"/>
</dbReference>
<dbReference type="SUPFAM" id="SSF54637">
    <property type="entry name" value="Thioesterase/thiol ester dehydrase-isomerase"/>
    <property type="match status" value="2"/>
</dbReference>
<evidence type="ECO:0000313" key="5">
    <source>
        <dbReference type="EMBL" id="MCW8347158.1"/>
    </source>
</evidence>
<dbReference type="PANTHER" id="PTHR11066">
    <property type="entry name" value="ACYL-COA THIOESTERASE"/>
    <property type="match status" value="1"/>
</dbReference>
<dbReference type="AlphaFoldDB" id="A0A9X3CPH5"/>
<evidence type="ECO:0000259" key="3">
    <source>
        <dbReference type="Pfam" id="PF13622"/>
    </source>
</evidence>
<keyword evidence="6" id="KW-1185">Reference proteome</keyword>
<dbReference type="InterPro" id="IPR029069">
    <property type="entry name" value="HotDog_dom_sf"/>
</dbReference>
<dbReference type="RefSeq" id="WP_265675691.1">
    <property type="nucleotide sequence ID" value="NZ_JAKRRY010000019.1"/>
</dbReference>
<dbReference type="Proteomes" id="UP001155587">
    <property type="component" value="Unassembled WGS sequence"/>
</dbReference>
<comment type="similarity">
    <text evidence="1">Belongs to the C/M/P thioester hydrolase family.</text>
</comment>
<dbReference type="Pfam" id="PF13622">
    <property type="entry name" value="4HBT_3"/>
    <property type="match status" value="1"/>
</dbReference>
<protein>
    <submittedName>
        <fullName evidence="5">Thioesterase family protein</fullName>
    </submittedName>
</protein>
<dbReference type="PANTHER" id="PTHR11066:SF34">
    <property type="entry name" value="ACYL-COENZYME A THIOESTERASE 8"/>
    <property type="match status" value="1"/>
</dbReference>
<evidence type="ECO:0000256" key="2">
    <source>
        <dbReference type="ARBA" id="ARBA00022801"/>
    </source>
</evidence>
<dbReference type="CDD" id="cd03445">
    <property type="entry name" value="Thioesterase_II_repeat2"/>
    <property type="match status" value="1"/>
</dbReference>
<dbReference type="GO" id="GO:0047617">
    <property type="term" value="F:fatty acyl-CoA hydrolase activity"/>
    <property type="evidence" value="ECO:0007669"/>
    <property type="project" value="InterPro"/>
</dbReference>
<dbReference type="Gene3D" id="2.40.160.210">
    <property type="entry name" value="Acyl-CoA thioesterase, double hotdog domain"/>
    <property type="match status" value="1"/>
</dbReference>
<dbReference type="EMBL" id="JAKRRY010000019">
    <property type="protein sequence ID" value="MCW8347158.1"/>
    <property type="molecule type" value="Genomic_DNA"/>
</dbReference>
<accession>A0A9X3CPH5</accession>
<name>A0A9X3CPH5_9VIBR</name>
<gene>
    <name evidence="5" type="ORF">MD535_14225</name>
</gene>
<dbReference type="GO" id="GO:0005829">
    <property type="term" value="C:cytosol"/>
    <property type="evidence" value="ECO:0007669"/>
    <property type="project" value="TreeGrafter"/>
</dbReference>
<dbReference type="Pfam" id="PF20789">
    <property type="entry name" value="4HBT_3C"/>
    <property type="match status" value="1"/>
</dbReference>
<reference evidence="5" key="1">
    <citation type="submission" date="2022-02" db="EMBL/GenBank/DDBJ databases">
        <title>Vibrio sp. nov, a new bacterium isolated from seawater.</title>
        <authorList>
            <person name="Yuan Y."/>
        </authorList>
    </citation>
    <scope>NUCLEOTIDE SEQUENCE</scope>
    <source>
        <strain evidence="5">ZSDZ65</strain>
    </source>
</reference>